<feature type="compositionally biased region" description="Basic and acidic residues" evidence="1">
    <location>
        <begin position="966"/>
        <end position="976"/>
    </location>
</feature>
<dbReference type="Pfam" id="PF23398">
    <property type="entry name" value="FAZ1_cons"/>
    <property type="match status" value="1"/>
</dbReference>
<feature type="compositionally biased region" description="Acidic residues" evidence="1">
    <location>
        <begin position="1835"/>
        <end position="1847"/>
    </location>
</feature>
<feature type="compositionally biased region" description="Basic and acidic residues" evidence="1">
    <location>
        <begin position="1761"/>
        <end position="1770"/>
    </location>
</feature>
<feature type="region of interest" description="Disordered" evidence="1">
    <location>
        <begin position="2137"/>
        <end position="2163"/>
    </location>
</feature>
<protein>
    <recommendedName>
        <fullName evidence="2">Flagellar attachment zone protein 1 conserved domain-containing protein</fullName>
    </recommendedName>
</protein>
<feature type="region of interest" description="Disordered" evidence="1">
    <location>
        <begin position="907"/>
        <end position="938"/>
    </location>
</feature>
<feature type="region of interest" description="Disordered" evidence="1">
    <location>
        <begin position="1986"/>
        <end position="2044"/>
    </location>
</feature>
<dbReference type="EMBL" id="CALQ01001653">
    <property type="protein sequence ID" value="CCM18765.1"/>
    <property type="molecule type" value="Genomic_DNA"/>
</dbReference>
<feature type="compositionally biased region" description="Low complexity" evidence="1">
    <location>
        <begin position="1877"/>
        <end position="1889"/>
    </location>
</feature>
<organism evidence="3">
    <name type="scientific">Leishmania guyanensis</name>
    <dbReference type="NCBI Taxonomy" id="5670"/>
    <lineage>
        <taxon>Eukaryota</taxon>
        <taxon>Discoba</taxon>
        <taxon>Euglenozoa</taxon>
        <taxon>Kinetoplastea</taxon>
        <taxon>Metakinetoplastina</taxon>
        <taxon>Trypanosomatida</taxon>
        <taxon>Trypanosomatidae</taxon>
        <taxon>Leishmaniinae</taxon>
        <taxon>Leishmania</taxon>
        <taxon>Leishmania guyanensis species complex</taxon>
    </lineage>
</organism>
<evidence type="ECO:0000256" key="1">
    <source>
        <dbReference type="SAM" id="MobiDB-lite"/>
    </source>
</evidence>
<feature type="compositionally biased region" description="Polar residues" evidence="1">
    <location>
        <begin position="770"/>
        <end position="799"/>
    </location>
</feature>
<feature type="compositionally biased region" description="Basic and acidic residues" evidence="1">
    <location>
        <begin position="1800"/>
        <end position="1815"/>
    </location>
</feature>
<reference evidence="3" key="1">
    <citation type="submission" date="2012-08" db="EMBL/GenBank/DDBJ databases">
        <title>Comparative genomics of metastatic and non-metastatic Leishmania guyanensis provides insights into polygenic factors involved in Leishmania RNA virus infection.</title>
        <authorList>
            <person name="Smith D."/>
            <person name="Hertz-Fowler C."/>
            <person name="Martin R."/>
            <person name="Dickens N."/>
            <person name="Fasel N."/>
            <person name="Falquet L."/>
            <person name="Beverley S."/>
            <person name="Zangger H."/>
            <person name="Calderon-Copete S."/>
            <person name="Mottram J."/>
            <person name="Xenarios I."/>
        </authorList>
    </citation>
    <scope>NUCLEOTIDE SEQUENCE</scope>
    <source>
        <strain evidence="3">MHOM/BR/75/M4147/SSU:IR2SAT-LUC</strain>
    </source>
</reference>
<feature type="domain" description="Flagellar attachment zone protein 1 conserved" evidence="2">
    <location>
        <begin position="1432"/>
        <end position="1520"/>
    </location>
</feature>
<feature type="compositionally biased region" description="Basic and acidic residues" evidence="1">
    <location>
        <begin position="907"/>
        <end position="920"/>
    </location>
</feature>
<accession>A0A1E1J5A4</accession>
<name>A0A1E1J5A4_LEIGU</name>
<evidence type="ECO:0000259" key="2">
    <source>
        <dbReference type="Pfam" id="PF23398"/>
    </source>
</evidence>
<feature type="region of interest" description="Disordered" evidence="1">
    <location>
        <begin position="770"/>
        <end position="800"/>
    </location>
</feature>
<feature type="region of interest" description="Disordered" evidence="1">
    <location>
        <begin position="954"/>
        <end position="979"/>
    </location>
</feature>
<feature type="compositionally biased region" description="Polar residues" evidence="1">
    <location>
        <begin position="1852"/>
        <end position="1868"/>
    </location>
</feature>
<evidence type="ECO:0000313" key="3">
    <source>
        <dbReference type="EMBL" id="CCM18765.1"/>
    </source>
</evidence>
<sequence length="2256" mass="243750">MYMAHLYVCQSGPPRAYTAKNAGPGTYLDQVVDPERNGALRRLRSKVPTMKGIIRDHASAHSTQAAVVAWSGTSAQRWQSLTERCGFIETAEEAASQSAAVGAASLTSELEPVLQLSPHISLLPDSASGNAKSAASVIGNVKWPRPHFVPTMWARTHQAYGAALGGVAETAAVHHPYSDEQTFTASVGTRDAGAAHSSLISALVEAVKLLQQPLRSRPSPVVAPEPGAATPASFAFAQKLLIEYEKLSRDDLLIDFYVTYPTRPAVSSAPPLPPHSELPVAAACWRSPMRTVPPLATSTRLASEEQAIRGSENAKGVASTGISSTGEWRRFRVVLPGALWSFVLRRHRHLLTRALRQDVESVLLPDEAVEVASLHASEVEIEVILTVRQPSGLQSQISTTLSCSFFAQTWEVYNVVSFFLSREVLPTLPRSVLWPTPLYEVTTSAGTATAHAALGEAASTLQPTTTPSLPLPAVLLKHQAPATSLTKASLPDITASGATSEVRRLLQLRVPLLFLAEDSGELQRLINAAPSQLRLALRRDAMCAASNVSNVQVQSWAVQPSGLYVELLLCCEDANGAHMALNAERAMDRCPFAETWDVIRAYATDLVPVTATVPNAMKRCASTPQHTPASERAEGSMMTTAHTEAKVMTAAAPQWEFPVRSASPFIEKVRQSWPQPEGAVLSGSTYAGSERYSVSTTDTVYRFVAGSGASLSGNYSEEGVNAGNAAVSSVAAISRHTPPVASLQSRITETMEAKRTPSVASAIAPRRVNTSAEVSHLGETNSAQPLLSTTFSTPKTQETGAPRANFATQTVQLPPRVCPAAEGVSLVTDVRERVAQALPASTEHSSEQLTPCTTVTKTTLVCPAAQVGKVLLPPCLPQPLLPTPRHSAQHPEAVGQESLASRIYSREEESATFLRNDKTRQTVQNNEEGGSFSRPHEPTVPLLRTAVVKQARAAPSAEISVTSSRHMTEDRQRSDQQRCSSLEINASAELITRGIGGQESNETLPPNGDTGLAMELEVEKADSDSTKGTCLSRVAGKKWQTLLAERPLLHQGTLQEDVHTWCGVLTTAMENVITCANKLHDEGMIALGMPLQPSSLAQKTETSTTDSATSSVFSSIMKQDPFVLRLRHMLDFDEQQAQRTRMGALRSSVASSTRSAAEATMHFRAIPSENVLDTSVKAVIISQLEAFSPLAAPSASSPAQRAPAVHVELPGTLQDRQHAGDGDGVTQAALDDVEALRMTTIAHGSSLQVDFSVSSAALLGSRRPPPFRRELERWSPFHSSELCDAATLRAPARVHLRRFFVTPGLTEEKLVGQWEVARSLFLVETYAVLNTSDDVVEELHLSAHLTVDAMVRVPNSHLIAEWSSALMEYDYPQLNELLHDLVARETSQAPPQVEANVQPEAMRRKRLLSSTTLLRPPTAGAALVAPKGGDISSHAVYVTGDLWREVIEQHADVLREALISDAIAAFSAVAVSVLRVITVPHGNDAVLTFLLQNHGTSSLRVVEDALQKCPFTEAWALYRRFRRALRHPSYHQVLNDVYTVQLDGKVWDQVLVEHGDLLAETFVREVLECLRGSYGAAVPLGVGVTGIAAKPDGLTIAYDVASTELCFSVDRERVAHTVLAYPFLQLWKVYDTFILTHDLFKHTKRTHWLASHHLSTTCDVAEVPNQRRRSHIEPVLQMPLDLLESHPVTASLDDEVEKATSPTARSTQEMVKGPREYELKRLPALASVSAPPVSVVLPETAVVPRTRASLVDFTEAMENEHARVETRAENESLPLLPPQTFLSQRSQRREQPQRRHHHSAHAEHKWHDRQSRVKEPPTNTCQGGARRDAATESSTETEYEEDDEAVEDVPSWKSSEFVEQTAPVSPVSQLAGHHPPELSQSLQQSSPPLCSSAVAGLGVPDRAVAVATKAAPITCVPLTRSPLMTAPQSTAPVKRRPSSGAQPLPPCFRAPQNAASPAALSPSSVPIGVAVVSSQAPVNYTPLSPVKHTQRATSTLKKEYPSHPGPRTFGDEAACLPAQRTSPTRSRERLSSRPGSSTAGDEPLDALQPYTEAEGKAHGKLRAAHAHLPLTTLPPLLNVFSAAPIKVLDVRMTHSPMVAVPVTAPTASSIPTPSPPQQTVHHSGTRTVPRVLLQGSQAKNASRDSYSAPGLSSNGPTLSHDSCSPQMLTPTSCSFLHGNTATMRSRVTSALPVPPLQGGTMRSRHLTPFVVVSTEPSRSLQKLWDDVDSVEEAVRTRFPRMRRELMATTTAMLLDL</sequence>
<gene>
    <name evidence="3" type="primary">LgM4147LRVhigh.33.02030.00020</name>
    <name evidence="3" type="ORF">BN36_3362510</name>
</gene>
<dbReference type="InterPro" id="IPR056614">
    <property type="entry name" value="FAZ1_cons"/>
</dbReference>
<feature type="region of interest" description="Disordered" evidence="1">
    <location>
        <begin position="882"/>
        <end position="901"/>
    </location>
</feature>
<feature type="region of interest" description="Disordered" evidence="1">
    <location>
        <begin position="1761"/>
        <end position="1889"/>
    </location>
</feature>
<proteinExistence type="predicted"/>